<proteinExistence type="predicted"/>
<sequence>MLSFGNDRYTVDKDPYYWCLRQSKRLMFMDPHIKTEMRNHKMLTKLPGDLENALKFRCSNESTLDEISSTMLEVRIRTSIGGYNTHSTVDNRENPTMEAKETGDSEYEITTGFHNCESPNHYAENFPKDREETFVKAKEKIKDQEGHESDFDIGGIVSL</sequence>
<evidence type="ECO:0000313" key="2">
    <source>
        <dbReference type="Proteomes" id="UP000765509"/>
    </source>
</evidence>
<dbReference type="EMBL" id="AVOT02046184">
    <property type="protein sequence ID" value="MBW0541515.1"/>
    <property type="molecule type" value="Genomic_DNA"/>
</dbReference>
<name>A0A9Q3FIK8_9BASI</name>
<organism evidence="1 2">
    <name type="scientific">Austropuccinia psidii MF-1</name>
    <dbReference type="NCBI Taxonomy" id="1389203"/>
    <lineage>
        <taxon>Eukaryota</taxon>
        <taxon>Fungi</taxon>
        <taxon>Dikarya</taxon>
        <taxon>Basidiomycota</taxon>
        <taxon>Pucciniomycotina</taxon>
        <taxon>Pucciniomycetes</taxon>
        <taxon>Pucciniales</taxon>
        <taxon>Sphaerophragmiaceae</taxon>
        <taxon>Austropuccinia</taxon>
    </lineage>
</organism>
<gene>
    <name evidence="1" type="ORF">O181_081230</name>
</gene>
<dbReference type="Proteomes" id="UP000765509">
    <property type="component" value="Unassembled WGS sequence"/>
</dbReference>
<accession>A0A9Q3FIK8</accession>
<protein>
    <submittedName>
        <fullName evidence="1">Uncharacterized protein</fullName>
    </submittedName>
</protein>
<evidence type="ECO:0000313" key="1">
    <source>
        <dbReference type="EMBL" id="MBW0541515.1"/>
    </source>
</evidence>
<dbReference type="AlphaFoldDB" id="A0A9Q3FIK8"/>
<keyword evidence="2" id="KW-1185">Reference proteome</keyword>
<comment type="caution">
    <text evidence="1">The sequence shown here is derived from an EMBL/GenBank/DDBJ whole genome shotgun (WGS) entry which is preliminary data.</text>
</comment>
<reference evidence="1" key="1">
    <citation type="submission" date="2021-03" db="EMBL/GenBank/DDBJ databases">
        <title>Draft genome sequence of rust myrtle Austropuccinia psidii MF-1, a brazilian biotype.</title>
        <authorList>
            <person name="Quecine M.C."/>
            <person name="Pachon D.M.R."/>
            <person name="Bonatelli M.L."/>
            <person name="Correr F.H."/>
            <person name="Franceschini L.M."/>
            <person name="Leite T.F."/>
            <person name="Margarido G.R.A."/>
            <person name="Almeida C.A."/>
            <person name="Ferrarezi J.A."/>
            <person name="Labate C.A."/>
        </authorList>
    </citation>
    <scope>NUCLEOTIDE SEQUENCE</scope>
    <source>
        <strain evidence="1">MF-1</strain>
    </source>
</reference>